<gene>
    <name evidence="3" type="ORF">GON05_33120</name>
</gene>
<sequence length="141" mass="15889">MKTWKKGIVITLAACILSIPSMAGAEEMMMKKFDYSTVTTMKKDGTELAPLRQIAESLGFKVTWDEETRSVTLTKMMMEDKAKIDDKTMKDNMMSGNAIVLQIDSKSFKVGNTDDMLMYAPSIINDMTYVPKAFIDTYLVK</sequence>
<dbReference type="Pfam" id="PF07833">
    <property type="entry name" value="Cu_amine_oxidN1"/>
    <property type="match status" value="1"/>
</dbReference>
<dbReference type="InterPro" id="IPR036582">
    <property type="entry name" value="Mao_N_sf"/>
</dbReference>
<proteinExistence type="predicted"/>
<dbReference type="Gene3D" id="3.30.457.10">
    <property type="entry name" value="Copper amine oxidase-like, N-terminal domain"/>
    <property type="match status" value="1"/>
</dbReference>
<dbReference type="RefSeq" id="WP_157325545.1">
    <property type="nucleotide sequence ID" value="NZ_WSEM01000034.1"/>
</dbReference>
<evidence type="ECO:0000259" key="2">
    <source>
        <dbReference type="Pfam" id="PF07833"/>
    </source>
</evidence>
<comment type="caution">
    <text evidence="3">The sequence shown here is derived from an EMBL/GenBank/DDBJ whole genome shotgun (WGS) entry which is preliminary data.</text>
</comment>
<feature type="domain" description="Copper amine oxidase-like N-terminal" evidence="2">
    <location>
        <begin position="36"/>
        <end position="138"/>
    </location>
</feature>
<keyword evidence="4" id="KW-1185">Reference proteome</keyword>
<feature type="chain" id="PRO_5045066701" description="Copper amine oxidase-like N-terminal domain-containing protein" evidence="1">
    <location>
        <begin position="26"/>
        <end position="141"/>
    </location>
</feature>
<accession>A0ABW9UJW4</accession>
<dbReference type="Proteomes" id="UP000467637">
    <property type="component" value="Unassembled WGS sequence"/>
</dbReference>
<organism evidence="3 4">
    <name type="scientific">Paenibacillus anseongense</name>
    <dbReference type="NCBI Taxonomy" id="2682845"/>
    <lineage>
        <taxon>Bacteria</taxon>
        <taxon>Bacillati</taxon>
        <taxon>Bacillota</taxon>
        <taxon>Bacilli</taxon>
        <taxon>Bacillales</taxon>
        <taxon>Paenibacillaceae</taxon>
        <taxon>Paenibacillus</taxon>
    </lineage>
</organism>
<evidence type="ECO:0000313" key="3">
    <source>
        <dbReference type="EMBL" id="MVQ39443.1"/>
    </source>
</evidence>
<reference evidence="3 4" key="1">
    <citation type="submission" date="2019-12" db="EMBL/GenBank/DDBJ databases">
        <authorList>
            <person name="Huq M.A."/>
        </authorList>
    </citation>
    <scope>NUCLEOTIDE SEQUENCE [LARGE SCALE GENOMIC DNA]</scope>
    <source>
        <strain evidence="3 4">MAH-34</strain>
    </source>
</reference>
<dbReference type="EMBL" id="WSEM01000034">
    <property type="protein sequence ID" value="MVQ39443.1"/>
    <property type="molecule type" value="Genomic_DNA"/>
</dbReference>
<evidence type="ECO:0000313" key="4">
    <source>
        <dbReference type="Proteomes" id="UP000467637"/>
    </source>
</evidence>
<protein>
    <recommendedName>
        <fullName evidence="2">Copper amine oxidase-like N-terminal domain-containing protein</fullName>
    </recommendedName>
</protein>
<dbReference type="SUPFAM" id="SSF55383">
    <property type="entry name" value="Copper amine oxidase, domain N"/>
    <property type="match status" value="1"/>
</dbReference>
<feature type="signal peptide" evidence="1">
    <location>
        <begin position="1"/>
        <end position="25"/>
    </location>
</feature>
<keyword evidence="1" id="KW-0732">Signal</keyword>
<dbReference type="InterPro" id="IPR012854">
    <property type="entry name" value="Cu_amine_oxidase-like_N"/>
</dbReference>
<evidence type="ECO:0000256" key="1">
    <source>
        <dbReference type="SAM" id="SignalP"/>
    </source>
</evidence>
<name>A0ABW9UJW4_9BACL</name>